<name>A0AAV4SWP7_9ARAC</name>
<dbReference type="AlphaFoldDB" id="A0AAV4SWP7"/>
<protein>
    <recommendedName>
        <fullName evidence="4">Ribosomal protein S11</fullName>
    </recommendedName>
</protein>
<proteinExistence type="predicted"/>
<evidence type="ECO:0000256" key="1">
    <source>
        <dbReference type="SAM" id="MobiDB-lite"/>
    </source>
</evidence>
<feature type="compositionally biased region" description="Low complexity" evidence="1">
    <location>
        <begin position="69"/>
        <end position="78"/>
    </location>
</feature>
<sequence>MKDRLCPLFKILFQDTIFRLPSAYARTHFKHPNRDLRNFLEPRKTSPSREVVYFSEKANGGRQRNSNIQQQQGRTQTQLGPRGLSSVIKAKILDDTANIRWTTRSFNCQNKPRTTIDLEAKELCKHHRRRYTATLGNAVSRVAVVIIVI</sequence>
<evidence type="ECO:0000313" key="3">
    <source>
        <dbReference type="Proteomes" id="UP001054837"/>
    </source>
</evidence>
<evidence type="ECO:0000313" key="2">
    <source>
        <dbReference type="EMBL" id="GIY36887.1"/>
    </source>
</evidence>
<organism evidence="2 3">
    <name type="scientific">Caerostris darwini</name>
    <dbReference type="NCBI Taxonomy" id="1538125"/>
    <lineage>
        <taxon>Eukaryota</taxon>
        <taxon>Metazoa</taxon>
        <taxon>Ecdysozoa</taxon>
        <taxon>Arthropoda</taxon>
        <taxon>Chelicerata</taxon>
        <taxon>Arachnida</taxon>
        <taxon>Araneae</taxon>
        <taxon>Araneomorphae</taxon>
        <taxon>Entelegynae</taxon>
        <taxon>Araneoidea</taxon>
        <taxon>Araneidae</taxon>
        <taxon>Caerostris</taxon>
    </lineage>
</organism>
<dbReference type="EMBL" id="BPLQ01008381">
    <property type="protein sequence ID" value="GIY36887.1"/>
    <property type="molecule type" value="Genomic_DNA"/>
</dbReference>
<accession>A0AAV4SWP7</accession>
<comment type="caution">
    <text evidence="2">The sequence shown here is derived from an EMBL/GenBank/DDBJ whole genome shotgun (WGS) entry which is preliminary data.</text>
</comment>
<dbReference type="Proteomes" id="UP001054837">
    <property type="component" value="Unassembled WGS sequence"/>
</dbReference>
<keyword evidence="3" id="KW-1185">Reference proteome</keyword>
<reference evidence="2 3" key="1">
    <citation type="submission" date="2021-06" db="EMBL/GenBank/DDBJ databases">
        <title>Caerostris darwini draft genome.</title>
        <authorList>
            <person name="Kono N."/>
            <person name="Arakawa K."/>
        </authorList>
    </citation>
    <scope>NUCLEOTIDE SEQUENCE [LARGE SCALE GENOMIC DNA]</scope>
</reference>
<evidence type="ECO:0008006" key="4">
    <source>
        <dbReference type="Google" id="ProtNLM"/>
    </source>
</evidence>
<gene>
    <name evidence="2" type="primary">AVEN_227166_1</name>
    <name evidence="2" type="ORF">CDAR_618271</name>
</gene>
<feature type="region of interest" description="Disordered" evidence="1">
    <location>
        <begin position="60"/>
        <end position="80"/>
    </location>
</feature>